<protein>
    <submittedName>
        <fullName evidence="1">Uncharacterized protein</fullName>
    </submittedName>
</protein>
<dbReference type="Proteomes" id="UP001230207">
    <property type="component" value="Unassembled WGS sequence"/>
</dbReference>
<name>A0ABU0C236_9HYPH</name>
<reference evidence="1 2" key="1">
    <citation type="submission" date="2023-07" db="EMBL/GenBank/DDBJ databases">
        <title>Genomic Encyclopedia of Type Strains, Phase IV (KMG-IV): sequencing the most valuable type-strain genomes for metagenomic binning, comparative biology and taxonomic classification.</title>
        <authorList>
            <person name="Goeker M."/>
        </authorList>
    </citation>
    <scope>NUCLEOTIDE SEQUENCE [LARGE SCALE GENOMIC DNA]</scope>
    <source>
        <strain evidence="1 2">DSM 1112</strain>
    </source>
</reference>
<comment type="caution">
    <text evidence="1">The sequence shown here is derived from an EMBL/GenBank/DDBJ whole genome shotgun (WGS) entry which is preliminary data.</text>
</comment>
<evidence type="ECO:0000313" key="1">
    <source>
        <dbReference type="EMBL" id="MDQ0323976.1"/>
    </source>
</evidence>
<sequence length="85" mass="9764">MRHPRSIDLVQDSGTQFDTETIALLPEWYVLEGVCGKCGHVELIGRRQITRRFGEHIRLPEIARKLRCRCGNKGNNILRLGVLPR</sequence>
<evidence type="ECO:0000313" key="2">
    <source>
        <dbReference type="Proteomes" id="UP001230207"/>
    </source>
</evidence>
<proteinExistence type="predicted"/>
<gene>
    <name evidence="1" type="ORF">QO002_006183</name>
</gene>
<accession>A0ABU0C236</accession>
<dbReference type="EMBL" id="JAUSVF010000006">
    <property type="protein sequence ID" value="MDQ0323976.1"/>
    <property type="molecule type" value="Genomic_DNA"/>
</dbReference>
<keyword evidence="2" id="KW-1185">Reference proteome</keyword>
<organism evidence="1 2">
    <name type="scientific">Pararhizobium capsulatum DSM 1112</name>
    <dbReference type="NCBI Taxonomy" id="1121113"/>
    <lineage>
        <taxon>Bacteria</taxon>
        <taxon>Pseudomonadati</taxon>
        <taxon>Pseudomonadota</taxon>
        <taxon>Alphaproteobacteria</taxon>
        <taxon>Hyphomicrobiales</taxon>
        <taxon>Rhizobiaceae</taxon>
        <taxon>Rhizobium/Agrobacterium group</taxon>
        <taxon>Pararhizobium</taxon>
    </lineage>
</organism>